<comment type="similarity">
    <text evidence="2">In the C-terminal section; belongs to the transpeptidase family.</text>
</comment>
<evidence type="ECO:0000256" key="7">
    <source>
        <dbReference type="ARBA" id="ARBA00022679"/>
    </source>
</evidence>
<gene>
    <name evidence="15" type="ORF">SAMN07250955_101320</name>
</gene>
<dbReference type="GO" id="GO:0008955">
    <property type="term" value="F:peptidoglycan glycosyltransferase activity"/>
    <property type="evidence" value="ECO:0007669"/>
    <property type="project" value="UniProtKB-EC"/>
</dbReference>
<dbReference type="Pfam" id="PF00905">
    <property type="entry name" value="Transpeptidase"/>
    <property type="match status" value="1"/>
</dbReference>
<dbReference type="InterPro" id="IPR036950">
    <property type="entry name" value="PBP_transglycosylase"/>
</dbReference>
<dbReference type="GO" id="GO:0030288">
    <property type="term" value="C:outer membrane-bounded periplasmic space"/>
    <property type="evidence" value="ECO:0007669"/>
    <property type="project" value="TreeGrafter"/>
</dbReference>
<proteinExistence type="inferred from homology"/>
<evidence type="ECO:0000313" key="15">
    <source>
        <dbReference type="EMBL" id="SNB53011.1"/>
    </source>
</evidence>
<evidence type="ECO:0000256" key="4">
    <source>
        <dbReference type="ARBA" id="ARBA00022645"/>
    </source>
</evidence>
<dbReference type="EMBL" id="FYEH01000001">
    <property type="protein sequence ID" value="SNB53011.1"/>
    <property type="molecule type" value="Genomic_DNA"/>
</dbReference>
<dbReference type="InterPro" id="IPR009647">
    <property type="entry name" value="PBP_C"/>
</dbReference>
<evidence type="ECO:0000313" key="16">
    <source>
        <dbReference type="Proteomes" id="UP000197065"/>
    </source>
</evidence>
<dbReference type="GO" id="GO:0009252">
    <property type="term" value="P:peptidoglycan biosynthetic process"/>
    <property type="evidence" value="ECO:0007669"/>
    <property type="project" value="UniProtKB-UniPathway"/>
</dbReference>
<keyword evidence="6" id="KW-0328">Glycosyltransferase</keyword>
<dbReference type="InterPro" id="IPR012338">
    <property type="entry name" value="Beta-lactam/transpept-like"/>
</dbReference>
<sequence>MRRRLAQTGAGLGLLLLSVVLLLAVLDRVYPPDLRRLQDVSTIVVDRNGHLLRPFRTDDGVWRFTTRVEDVSPHYIDLLLAIEDRHFYSHPGVDPLALLRACLQVAWHRHVVSGGSTLTMQVARLLEPRPRTLTAKLIEIARALQLEWHYDKNAILSFYLTLAPMGGNLEGVRAGAMAWLGHEPASLSAAEAALLVALPQAPSKLRPDRENAPTQAIRDRVLARAEEAGVLSPADASAARATPIPVRRLTMPMLAPHLSERLAAANPSGTTVHTTIDGALQTGLERMLRQGLHDVPAPVNLAAIIADHRSGTILAQAGSAAYMDQRRSGMIDMTRAIRSPGSTLKPLIYAMAFDARLAHPATIARDAATRYFDYAPHNFDGSFNGDVTLREALQFSLNLPAVALLDRLGPVAFATRMKEVGLPLTFQNPNVTPALPIALGGVGTTLTDLVTAYAGLANGGIVRPLVETGTPPPQSEETLVSPDAAAAVADILAGVAPPTGLAPRQARLGFKTGTSYRFRDGWAIGFDGRYVVGVWMGRADGGSCNCVGIKAAAIMQHVFGLLPPVALPVLPQNSPFAGDAPATLVRLDTRGLRMPGTKPPTIAFPIAGSALLLDLNGGDPKMAGVALRAEGGTRPYRWLVDGRSLTSDTFATQTWWAPREPGFSTITVVDATGASASANVRVLPREPGG</sequence>
<evidence type="ECO:0000256" key="8">
    <source>
        <dbReference type="ARBA" id="ARBA00022801"/>
    </source>
</evidence>
<dbReference type="OrthoDB" id="9766909at2"/>
<evidence type="ECO:0000259" key="13">
    <source>
        <dbReference type="Pfam" id="PF00912"/>
    </source>
</evidence>
<keyword evidence="7" id="KW-0808">Transferase</keyword>
<organism evidence="15 16">
    <name type="scientific">Arboricoccus pini</name>
    <dbReference type="NCBI Taxonomy" id="1963835"/>
    <lineage>
        <taxon>Bacteria</taxon>
        <taxon>Pseudomonadati</taxon>
        <taxon>Pseudomonadota</taxon>
        <taxon>Alphaproteobacteria</taxon>
        <taxon>Geminicoccales</taxon>
        <taxon>Geminicoccaceae</taxon>
        <taxon>Arboricoccus</taxon>
    </lineage>
</organism>
<dbReference type="GO" id="GO:0004180">
    <property type="term" value="F:carboxypeptidase activity"/>
    <property type="evidence" value="ECO:0007669"/>
    <property type="project" value="UniProtKB-KW"/>
</dbReference>
<reference evidence="15 16" key="1">
    <citation type="submission" date="2017-06" db="EMBL/GenBank/DDBJ databases">
        <authorList>
            <person name="Kim H.J."/>
            <person name="Triplett B.A."/>
        </authorList>
    </citation>
    <scope>NUCLEOTIDE SEQUENCE [LARGE SCALE GENOMIC DNA]</scope>
    <source>
        <strain evidence="15 16">B29T1</strain>
    </source>
</reference>
<evidence type="ECO:0000259" key="14">
    <source>
        <dbReference type="Pfam" id="PF06832"/>
    </source>
</evidence>
<evidence type="ECO:0000256" key="10">
    <source>
        <dbReference type="ARBA" id="ARBA00044770"/>
    </source>
</evidence>
<evidence type="ECO:0000256" key="2">
    <source>
        <dbReference type="ARBA" id="ARBA00007090"/>
    </source>
</evidence>
<keyword evidence="9" id="KW-0511">Multifunctional enzyme</keyword>
<evidence type="ECO:0000256" key="1">
    <source>
        <dbReference type="ARBA" id="ARBA00004752"/>
    </source>
</evidence>
<evidence type="ECO:0000256" key="3">
    <source>
        <dbReference type="ARBA" id="ARBA00007739"/>
    </source>
</evidence>
<keyword evidence="5" id="KW-0645">Protease</keyword>
<dbReference type="GO" id="GO:0008658">
    <property type="term" value="F:penicillin binding"/>
    <property type="evidence" value="ECO:0007669"/>
    <property type="project" value="InterPro"/>
</dbReference>
<comment type="catalytic activity">
    <reaction evidence="11">
        <text>[GlcNAc-(1-&gt;4)-Mur2Ac(oyl-L-Ala-gamma-D-Glu-L-Lys-D-Ala-D-Ala)](n)-di-trans,octa-cis-undecaprenyl diphosphate + beta-D-GlcNAc-(1-&gt;4)-Mur2Ac(oyl-L-Ala-gamma-D-Glu-L-Lys-D-Ala-D-Ala)-di-trans,octa-cis-undecaprenyl diphosphate = [GlcNAc-(1-&gt;4)-Mur2Ac(oyl-L-Ala-gamma-D-Glu-L-Lys-D-Ala-D-Ala)](n+1)-di-trans,octa-cis-undecaprenyl diphosphate + di-trans,octa-cis-undecaprenyl diphosphate + H(+)</text>
        <dbReference type="Rhea" id="RHEA:23708"/>
        <dbReference type="Rhea" id="RHEA-COMP:9602"/>
        <dbReference type="Rhea" id="RHEA-COMP:9603"/>
        <dbReference type="ChEBI" id="CHEBI:15378"/>
        <dbReference type="ChEBI" id="CHEBI:58405"/>
        <dbReference type="ChEBI" id="CHEBI:60033"/>
        <dbReference type="ChEBI" id="CHEBI:78435"/>
        <dbReference type="EC" id="2.4.99.28"/>
    </reaction>
</comment>
<dbReference type="UniPathway" id="UPA00219"/>
<dbReference type="PANTHER" id="PTHR32282:SF15">
    <property type="entry name" value="PENICILLIN-BINDING PROTEIN 1C"/>
    <property type="match status" value="1"/>
</dbReference>
<dbReference type="EC" id="2.4.99.28" evidence="10"/>
<dbReference type="InterPro" id="IPR001460">
    <property type="entry name" value="PCN-bd_Tpept"/>
</dbReference>
<protein>
    <recommendedName>
        <fullName evidence="10">peptidoglycan glycosyltransferase</fullName>
        <ecNumber evidence="10">2.4.99.28</ecNumber>
    </recommendedName>
</protein>
<dbReference type="Proteomes" id="UP000197065">
    <property type="component" value="Unassembled WGS sequence"/>
</dbReference>
<feature type="domain" description="Glycosyl transferase family 51" evidence="13">
    <location>
        <begin position="59"/>
        <end position="224"/>
    </location>
</feature>
<dbReference type="GO" id="GO:0006508">
    <property type="term" value="P:proteolysis"/>
    <property type="evidence" value="ECO:0007669"/>
    <property type="project" value="UniProtKB-KW"/>
</dbReference>
<dbReference type="InterPro" id="IPR050396">
    <property type="entry name" value="Glycosyltr_51/Transpeptidase"/>
</dbReference>
<dbReference type="AlphaFoldDB" id="A0A212Q0X9"/>
<comment type="pathway">
    <text evidence="1">Cell wall biogenesis; peptidoglycan biosynthesis.</text>
</comment>
<keyword evidence="4" id="KW-0121">Carboxypeptidase</keyword>
<dbReference type="Pfam" id="PF06832">
    <property type="entry name" value="BiPBP_C"/>
    <property type="match status" value="1"/>
</dbReference>
<dbReference type="NCBIfam" id="TIGR02073">
    <property type="entry name" value="PBP_1c"/>
    <property type="match status" value="1"/>
</dbReference>
<dbReference type="Gene3D" id="1.10.3810.10">
    <property type="entry name" value="Biosynthetic peptidoglycan transglycosylase-like"/>
    <property type="match status" value="1"/>
</dbReference>
<dbReference type="Gene3D" id="3.40.710.10">
    <property type="entry name" value="DD-peptidase/beta-lactamase superfamily"/>
    <property type="match status" value="1"/>
</dbReference>
<dbReference type="SUPFAM" id="SSF53955">
    <property type="entry name" value="Lysozyme-like"/>
    <property type="match status" value="1"/>
</dbReference>
<evidence type="ECO:0000256" key="11">
    <source>
        <dbReference type="ARBA" id="ARBA00049902"/>
    </source>
</evidence>
<dbReference type="SUPFAM" id="SSF56601">
    <property type="entry name" value="beta-lactamase/transpeptidase-like"/>
    <property type="match status" value="1"/>
</dbReference>
<name>A0A212Q0X9_9PROT</name>
<evidence type="ECO:0000256" key="9">
    <source>
        <dbReference type="ARBA" id="ARBA00023268"/>
    </source>
</evidence>
<comment type="similarity">
    <text evidence="3">In the N-terminal section; belongs to the glycosyltransferase 51 family.</text>
</comment>
<dbReference type="InterPro" id="IPR001264">
    <property type="entry name" value="Glyco_trans_51"/>
</dbReference>
<feature type="domain" description="Penicillin-binding protein transpeptidase" evidence="12">
    <location>
        <begin position="302"/>
        <end position="528"/>
    </location>
</feature>
<dbReference type="InterPro" id="IPR011815">
    <property type="entry name" value="PBP_1c"/>
</dbReference>
<dbReference type="Pfam" id="PF00912">
    <property type="entry name" value="Transgly"/>
    <property type="match status" value="1"/>
</dbReference>
<dbReference type="PANTHER" id="PTHR32282">
    <property type="entry name" value="BINDING PROTEIN TRANSPEPTIDASE, PUTATIVE-RELATED"/>
    <property type="match status" value="1"/>
</dbReference>
<keyword evidence="16" id="KW-1185">Reference proteome</keyword>
<evidence type="ECO:0000259" key="12">
    <source>
        <dbReference type="Pfam" id="PF00905"/>
    </source>
</evidence>
<accession>A0A212Q0X9</accession>
<dbReference type="InterPro" id="IPR023346">
    <property type="entry name" value="Lysozyme-like_dom_sf"/>
</dbReference>
<evidence type="ECO:0000256" key="5">
    <source>
        <dbReference type="ARBA" id="ARBA00022670"/>
    </source>
</evidence>
<keyword evidence="8" id="KW-0378">Hydrolase</keyword>
<feature type="domain" description="Penicillin-binding C-terminal" evidence="14">
    <location>
        <begin position="596"/>
        <end position="680"/>
    </location>
</feature>
<dbReference type="RefSeq" id="WP_088559629.1">
    <property type="nucleotide sequence ID" value="NZ_FYEH01000001.1"/>
</dbReference>
<evidence type="ECO:0000256" key="6">
    <source>
        <dbReference type="ARBA" id="ARBA00022676"/>
    </source>
</evidence>